<evidence type="ECO:0000256" key="1">
    <source>
        <dbReference type="SAM" id="Phobius"/>
    </source>
</evidence>
<name>A0A2M7THP9_UNCKA</name>
<accession>A0A2M7THP9</accession>
<reference evidence="3" key="1">
    <citation type="submission" date="2017-09" db="EMBL/GenBank/DDBJ databases">
        <title>Depth-based differentiation of microbial function through sediment-hosted aquifers and enrichment of novel symbionts in the deep terrestrial subsurface.</title>
        <authorList>
            <person name="Probst A.J."/>
            <person name="Ladd B."/>
            <person name="Jarett J.K."/>
            <person name="Geller-Mcgrath D.E."/>
            <person name="Sieber C.M.K."/>
            <person name="Emerson J.B."/>
            <person name="Anantharaman K."/>
            <person name="Thomas B.C."/>
            <person name="Malmstrom R."/>
            <person name="Stieglmeier M."/>
            <person name="Klingl A."/>
            <person name="Woyke T."/>
            <person name="Ryan C.M."/>
            <person name="Banfield J.F."/>
        </authorList>
    </citation>
    <scope>NUCLEOTIDE SEQUENCE [LARGE SCALE GENOMIC DNA]</scope>
</reference>
<comment type="caution">
    <text evidence="2">The sequence shown here is derived from an EMBL/GenBank/DDBJ whole genome shotgun (WGS) entry which is preliminary data.</text>
</comment>
<evidence type="ECO:0000313" key="2">
    <source>
        <dbReference type="EMBL" id="PIZ45814.1"/>
    </source>
</evidence>
<keyword evidence="1" id="KW-0472">Membrane</keyword>
<feature type="transmembrane region" description="Helical" evidence="1">
    <location>
        <begin position="41"/>
        <end position="59"/>
    </location>
</feature>
<protein>
    <submittedName>
        <fullName evidence="2">Uncharacterized protein</fullName>
    </submittedName>
</protein>
<keyword evidence="1" id="KW-1133">Transmembrane helix</keyword>
<proteinExistence type="predicted"/>
<organism evidence="2 3">
    <name type="scientific">candidate division WWE3 bacterium CG_4_10_14_0_2_um_filter_41_14</name>
    <dbReference type="NCBI Taxonomy" id="1975072"/>
    <lineage>
        <taxon>Bacteria</taxon>
        <taxon>Katanobacteria</taxon>
    </lineage>
</organism>
<feature type="transmembrane region" description="Helical" evidence="1">
    <location>
        <begin position="71"/>
        <end position="90"/>
    </location>
</feature>
<keyword evidence="1" id="KW-0812">Transmembrane</keyword>
<gene>
    <name evidence="2" type="ORF">COY32_04655</name>
</gene>
<dbReference type="AlphaFoldDB" id="A0A2M7THP9"/>
<dbReference type="EMBL" id="PFNL01000122">
    <property type="protein sequence ID" value="PIZ45814.1"/>
    <property type="molecule type" value="Genomic_DNA"/>
</dbReference>
<feature type="transmembrane region" description="Helical" evidence="1">
    <location>
        <begin position="12"/>
        <end position="35"/>
    </location>
</feature>
<dbReference type="Proteomes" id="UP000228920">
    <property type="component" value="Unassembled WGS sequence"/>
</dbReference>
<evidence type="ECO:0000313" key="3">
    <source>
        <dbReference type="Proteomes" id="UP000228920"/>
    </source>
</evidence>
<sequence length="93" mass="10394">MNIREFFSDKDGKIVIAQTPNPPLLIAIAFFIFGFVPNSSLQLISMWGLQITLLYWSYLEITSGVNPWRKFLGAATLAYVLISTIFPIVVGVV</sequence>